<accession>A0A8T4IUP1</accession>
<feature type="transmembrane region" description="Helical" evidence="1">
    <location>
        <begin position="51"/>
        <end position="69"/>
    </location>
</feature>
<evidence type="ECO:0000313" key="3">
    <source>
        <dbReference type="Proteomes" id="UP000675554"/>
    </source>
</evidence>
<dbReference type="AlphaFoldDB" id="A0A8T4IUP1"/>
<keyword evidence="1" id="KW-0812">Transmembrane</keyword>
<keyword evidence="1" id="KW-0472">Membrane</keyword>
<feature type="transmembrane region" description="Helical" evidence="1">
    <location>
        <begin position="90"/>
        <end position="112"/>
    </location>
</feature>
<feature type="transmembrane region" description="Helical" evidence="1">
    <location>
        <begin position="12"/>
        <end position="31"/>
    </location>
</feature>
<gene>
    <name evidence="2" type="ORF">KDA82_19560</name>
</gene>
<reference evidence="2" key="1">
    <citation type="submission" date="2021-04" db="EMBL/GenBank/DDBJ databases">
        <title>Sequencing of actinobacteria type strains.</title>
        <authorList>
            <person name="Nguyen G.-S."/>
            <person name="Wentzel A."/>
        </authorList>
    </citation>
    <scope>NUCLEOTIDE SEQUENCE</scope>
    <source>
        <strain evidence="2">DSM 42095</strain>
    </source>
</reference>
<protein>
    <submittedName>
        <fullName evidence="2">Uncharacterized protein</fullName>
    </submittedName>
</protein>
<dbReference type="Proteomes" id="UP000675554">
    <property type="component" value="Unassembled WGS sequence"/>
</dbReference>
<name>A0A8T4IUP1_9ACTN</name>
<comment type="caution">
    <text evidence="2">The sequence shown here is derived from an EMBL/GenBank/DDBJ whole genome shotgun (WGS) entry which is preliminary data.</text>
</comment>
<evidence type="ECO:0000256" key="1">
    <source>
        <dbReference type="SAM" id="Phobius"/>
    </source>
</evidence>
<sequence>MRWLALYARSRQVPASAAAIVLVALGVWAFGGHGADGGDGGGPTGPADPRLVALVLTTGVTIASVGFGGQDVALDRTAAIRWVPRRAAHVLLAGAVVGALLLALRAVGPALAPVAFVVRDSAGLAGLAALGATVCGAPYAWTLPAGWLAFTLFAPQQTGVPGPGQVAGWLLLPPGTAVATWTALTLLVGGTALYAVAGPARGGVARR</sequence>
<evidence type="ECO:0000313" key="2">
    <source>
        <dbReference type="EMBL" id="MBR7675180.1"/>
    </source>
</evidence>
<organism evidence="2 3">
    <name type="scientific">Streptomyces daliensis</name>
    <dbReference type="NCBI Taxonomy" id="299421"/>
    <lineage>
        <taxon>Bacteria</taxon>
        <taxon>Bacillati</taxon>
        <taxon>Actinomycetota</taxon>
        <taxon>Actinomycetes</taxon>
        <taxon>Kitasatosporales</taxon>
        <taxon>Streptomycetaceae</taxon>
        <taxon>Streptomyces</taxon>
    </lineage>
</organism>
<feature type="transmembrane region" description="Helical" evidence="1">
    <location>
        <begin position="178"/>
        <end position="197"/>
    </location>
</feature>
<proteinExistence type="predicted"/>
<keyword evidence="1" id="KW-1133">Transmembrane helix</keyword>
<keyword evidence="3" id="KW-1185">Reference proteome</keyword>
<dbReference type="EMBL" id="JAGSMN010000439">
    <property type="protein sequence ID" value="MBR7675180.1"/>
    <property type="molecule type" value="Genomic_DNA"/>
</dbReference>